<comment type="caution">
    <text evidence="2">The sequence shown here is derived from an EMBL/GenBank/DDBJ whole genome shotgun (WGS) entry which is preliminary data.</text>
</comment>
<reference evidence="2 3" key="1">
    <citation type="submission" date="2018-03" db="EMBL/GenBank/DDBJ databases">
        <title>Genomic Encyclopedia of Archaeal and Bacterial Type Strains, Phase II (KMG-II): from individual species to whole genera.</title>
        <authorList>
            <person name="Goeker M."/>
        </authorList>
    </citation>
    <scope>NUCLEOTIDE SEQUENCE [LARGE SCALE GENOMIC DNA]</scope>
    <source>
        <strain evidence="2 3">DSM 45211</strain>
    </source>
</reference>
<keyword evidence="3" id="KW-1185">Reference proteome</keyword>
<evidence type="ECO:0000259" key="1">
    <source>
        <dbReference type="Pfam" id="PF17765"/>
    </source>
</evidence>
<organism evidence="2 3">
    <name type="scientific">Haloactinopolyspora alba</name>
    <dbReference type="NCBI Taxonomy" id="648780"/>
    <lineage>
        <taxon>Bacteria</taxon>
        <taxon>Bacillati</taxon>
        <taxon>Actinomycetota</taxon>
        <taxon>Actinomycetes</taxon>
        <taxon>Jiangellales</taxon>
        <taxon>Jiangellaceae</taxon>
        <taxon>Haloactinopolyspora</taxon>
    </lineage>
</organism>
<dbReference type="InterPro" id="IPR041413">
    <property type="entry name" value="MLTR_LBD"/>
</dbReference>
<dbReference type="Gene3D" id="3.30.450.180">
    <property type="match status" value="1"/>
</dbReference>
<proteinExistence type="predicted"/>
<dbReference type="PANTHER" id="PTHR35010:SF2">
    <property type="entry name" value="BLL4672 PROTEIN"/>
    <property type="match status" value="1"/>
</dbReference>
<dbReference type="Proteomes" id="UP000243528">
    <property type="component" value="Unassembled WGS sequence"/>
</dbReference>
<name>A0A2P8EF64_9ACTN</name>
<dbReference type="EMBL" id="PYGE01000001">
    <property type="protein sequence ID" value="PSL08112.1"/>
    <property type="molecule type" value="Genomic_DNA"/>
</dbReference>
<protein>
    <recommendedName>
        <fullName evidence="1">MmyB-like transcription regulator ligand binding domain-containing protein</fullName>
    </recommendedName>
</protein>
<dbReference type="PANTHER" id="PTHR35010">
    <property type="entry name" value="BLL4672 PROTEIN-RELATED"/>
    <property type="match status" value="1"/>
</dbReference>
<dbReference type="AlphaFoldDB" id="A0A2P8EF64"/>
<accession>A0A2P8EF64</accession>
<dbReference type="Pfam" id="PF17765">
    <property type="entry name" value="MLTR_LBD"/>
    <property type="match status" value="1"/>
</dbReference>
<feature type="domain" description="MmyB-like transcription regulator ligand binding" evidence="1">
    <location>
        <begin position="60"/>
        <end position="226"/>
    </location>
</feature>
<evidence type="ECO:0000313" key="2">
    <source>
        <dbReference type="EMBL" id="PSL08112.1"/>
    </source>
</evidence>
<evidence type="ECO:0000313" key="3">
    <source>
        <dbReference type="Proteomes" id="UP000243528"/>
    </source>
</evidence>
<sequence>MDYYTRVERGKIAGVSEEVLESVARALRLDDIEHDHLLHLVRSMRGSHVVRRSHRAEPQVRPETQRVLDSIALPALIQNARLDILAANRIGWAVYPYAREVGSGTFNHLKFQLLDPRARNFYRDWELTTKNAVALLRAAAGRDPEDESISQLVGELSTHSERFRQLWASSHDVLGFRRGVKRYRHPLVGEIDFDLASFDLAGEPGLVMLVYSVQPGSPSADALQILANWSASSPAGFCPAGS</sequence>
<gene>
    <name evidence="2" type="ORF">CLV30_10179</name>
</gene>